<dbReference type="PROSITE" id="PS51186">
    <property type="entry name" value="GNAT"/>
    <property type="match status" value="1"/>
</dbReference>
<dbReference type="Gene3D" id="3.40.630.30">
    <property type="match status" value="1"/>
</dbReference>
<protein>
    <recommendedName>
        <fullName evidence="9">N-acetyltransferase domain-containing protein</fullName>
    </recommendedName>
</protein>
<dbReference type="InterPro" id="IPR000182">
    <property type="entry name" value="GNAT_dom"/>
</dbReference>
<reference evidence="7 8" key="1">
    <citation type="submission" date="2020-04" db="EMBL/GenBank/DDBJ databases">
        <title>Perkinsus chesapeaki whole genome sequence.</title>
        <authorList>
            <person name="Bogema D.R."/>
        </authorList>
    </citation>
    <scope>NUCLEOTIDE SEQUENCE [LARGE SCALE GENOMIC DNA]</scope>
    <source>
        <strain evidence="7">ATCC PRA-425</strain>
    </source>
</reference>
<evidence type="ECO:0000256" key="1">
    <source>
        <dbReference type="ARBA" id="ARBA00007447"/>
    </source>
</evidence>
<keyword evidence="8" id="KW-1185">Reference proteome</keyword>
<dbReference type="InterPro" id="IPR001461">
    <property type="entry name" value="Aspartic_peptidase_A1"/>
</dbReference>
<dbReference type="PANTHER" id="PTHR47966">
    <property type="entry name" value="BETA-SITE APP-CLEAVING ENZYME, ISOFORM A-RELATED"/>
    <property type="match status" value="1"/>
</dbReference>
<dbReference type="GO" id="GO:0004190">
    <property type="term" value="F:aspartic-type endopeptidase activity"/>
    <property type="evidence" value="ECO:0007669"/>
    <property type="project" value="UniProtKB-KW"/>
</dbReference>
<dbReference type="EMBL" id="JAAPAO010000036">
    <property type="protein sequence ID" value="KAF4676301.1"/>
    <property type="molecule type" value="Genomic_DNA"/>
</dbReference>
<dbReference type="SUPFAM" id="SSF55729">
    <property type="entry name" value="Acyl-CoA N-acyltransferases (Nat)"/>
    <property type="match status" value="1"/>
</dbReference>
<dbReference type="InterPro" id="IPR016181">
    <property type="entry name" value="Acyl_CoA_acyltransferase"/>
</dbReference>
<dbReference type="Proteomes" id="UP000591131">
    <property type="component" value="Unassembled WGS sequence"/>
</dbReference>
<dbReference type="InterPro" id="IPR021109">
    <property type="entry name" value="Peptidase_aspartic_dom_sf"/>
</dbReference>
<dbReference type="SUPFAM" id="SSF50630">
    <property type="entry name" value="Acid proteases"/>
    <property type="match status" value="1"/>
</dbReference>
<keyword evidence="2" id="KW-0645">Protease</keyword>
<proteinExistence type="inferred from homology"/>
<evidence type="ECO:0000256" key="4">
    <source>
        <dbReference type="ARBA" id="ARBA00022801"/>
    </source>
</evidence>
<comment type="caution">
    <text evidence="7">The sequence shown here is derived from an EMBL/GenBank/DDBJ whole genome shotgun (WGS) entry which is preliminary data.</text>
</comment>
<dbReference type="Gene3D" id="2.40.70.10">
    <property type="entry name" value="Acid Proteases"/>
    <property type="match status" value="1"/>
</dbReference>
<keyword evidence="4" id="KW-0378">Hydrolase</keyword>
<dbReference type="Pfam" id="PF00583">
    <property type="entry name" value="Acetyltransf_1"/>
    <property type="match status" value="1"/>
</dbReference>
<dbReference type="AlphaFoldDB" id="A0A7J6MZM5"/>
<feature type="domain" description="N-acetyltransferase" evidence="5">
    <location>
        <begin position="1"/>
        <end position="170"/>
    </location>
</feature>
<evidence type="ECO:0000259" key="6">
    <source>
        <dbReference type="PROSITE" id="PS51767"/>
    </source>
</evidence>
<sequence length="432" mass="47852">MEKAYAVNIVYRDYKEGDEFVEPNEEFRQCPIKKGLPCYVAVDEDIGATAVVGFIGMTLNYELTPEELLALKKHMLHPSTNAKVNYVDNVEVATSYQGRRIGTTLLKYSLKLGEKATDVLALTLDVWKVNEGAIKLYERLGFIKFMDSISDCITWGSSHASSLTMCFFASSGLFPILQYMVQGLCAMVCLTCPLRARAQVLELCIMQGHLPDFGYSLFAKGHQACSSSVKIGMKVSLVNERVRISVANAMLALSLVAAKVFAVYLSPPTGRDPAHGKLLLGQGDPGIYKHPLYYVHFNSEREYTFTLKSMQVGEEGLTLGRQEEIMLDTGSNNLSIPEIYFDGLLKKIENGASKKAGAKITLSWDPLIKHWVVTCAHRIVLPPLLFWFGTKGDALLTITHVNYIRDSGSMCVLILHKAKGSMWSLPDQTLVG</sequence>
<organism evidence="7 8">
    <name type="scientific">Perkinsus chesapeaki</name>
    <name type="common">Clam parasite</name>
    <name type="synonym">Perkinsus andrewsi</name>
    <dbReference type="NCBI Taxonomy" id="330153"/>
    <lineage>
        <taxon>Eukaryota</taxon>
        <taxon>Sar</taxon>
        <taxon>Alveolata</taxon>
        <taxon>Perkinsozoa</taxon>
        <taxon>Perkinsea</taxon>
        <taxon>Perkinsida</taxon>
        <taxon>Perkinsidae</taxon>
        <taxon>Perkinsus</taxon>
    </lineage>
</organism>
<evidence type="ECO:0000256" key="3">
    <source>
        <dbReference type="ARBA" id="ARBA00022750"/>
    </source>
</evidence>
<dbReference type="PROSITE" id="PS51767">
    <property type="entry name" value="PEPTIDASE_A1"/>
    <property type="match status" value="1"/>
</dbReference>
<evidence type="ECO:0000256" key="2">
    <source>
        <dbReference type="ARBA" id="ARBA00022670"/>
    </source>
</evidence>
<evidence type="ECO:0008006" key="9">
    <source>
        <dbReference type="Google" id="ProtNLM"/>
    </source>
</evidence>
<accession>A0A7J6MZM5</accession>
<dbReference type="GO" id="GO:0006508">
    <property type="term" value="P:proteolysis"/>
    <property type="evidence" value="ECO:0007669"/>
    <property type="project" value="UniProtKB-KW"/>
</dbReference>
<evidence type="ECO:0000313" key="7">
    <source>
        <dbReference type="EMBL" id="KAF4676301.1"/>
    </source>
</evidence>
<comment type="similarity">
    <text evidence="1">Belongs to the peptidase A1 family.</text>
</comment>
<dbReference type="OrthoDB" id="64477at2759"/>
<dbReference type="InterPro" id="IPR033121">
    <property type="entry name" value="PEPTIDASE_A1"/>
</dbReference>
<keyword evidence="3" id="KW-0064">Aspartyl protease</keyword>
<name>A0A7J6MZM5_PERCH</name>
<feature type="domain" description="Peptidase A1" evidence="6">
    <location>
        <begin position="95"/>
        <end position="432"/>
    </location>
</feature>
<dbReference type="PANTHER" id="PTHR47966:SF51">
    <property type="entry name" value="BETA-SITE APP-CLEAVING ENZYME, ISOFORM A-RELATED"/>
    <property type="match status" value="1"/>
</dbReference>
<gene>
    <name evidence="7" type="ORF">FOL47_006457</name>
</gene>
<evidence type="ECO:0000313" key="8">
    <source>
        <dbReference type="Proteomes" id="UP000591131"/>
    </source>
</evidence>
<evidence type="ECO:0000259" key="5">
    <source>
        <dbReference type="PROSITE" id="PS51186"/>
    </source>
</evidence>
<dbReference type="Pfam" id="PF00026">
    <property type="entry name" value="Asp"/>
    <property type="match status" value="1"/>
</dbReference>
<dbReference type="GO" id="GO:0016747">
    <property type="term" value="F:acyltransferase activity, transferring groups other than amino-acyl groups"/>
    <property type="evidence" value="ECO:0007669"/>
    <property type="project" value="InterPro"/>
</dbReference>